<dbReference type="InterPro" id="IPR013187">
    <property type="entry name" value="F-box-assoc_dom_typ3"/>
</dbReference>
<name>A0A9R0IG08_SPIOL</name>
<reference evidence="3" key="2">
    <citation type="submission" date="2025-08" db="UniProtKB">
        <authorList>
            <consortium name="RefSeq"/>
        </authorList>
    </citation>
    <scope>IDENTIFICATION</scope>
    <source>
        <tissue evidence="3">Leaf</tissue>
    </source>
</reference>
<feature type="domain" description="F-box" evidence="1">
    <location>
        <begin position="8"/>
        <end position="53"/>
    </location>
</feature>
<dbReference type="AlphaFoldDB" id="A0A9R0IG08"/>
<dbReference type="InterPro" id="IPR050796">
    <property type="entry name" value="SCF_F-box_component"/>
</dbReference>
<dbReference type="Pfam" id="PF00646">
    <property type="entry name" value="F-box"/>
    <property type="match status" value="1"/>
</dbReference>
<dbReference type="PROSITE" id="PS50181">
    <property type="entry name" value="FBOX"/>
    <property type="match status" value="1"/>
</dbReference>
<gene>
    <name evidence="3" type="primary">LOC110788150</name>
</gene>
<keyword evidence="2" id="KW-1185">Reference proteome</keyword>
<dbReference type="PANTHER" id="PTHR31672">
    <property type="entry name" value="BNACNNG10540D PROTEIN"/>
    <property type="match status" value="1"/>
</dbReference>
<proteinExistence type="predicted"/>
<dbReference type="Gene3D" id="1.20.1280.50">
    <property type="match status" value="1"/>
</dbReference>
<evidence type="ECO:0000259" key="1">
    <source>
        <dbReference type="PROSITE" id="PS50181"/>
    </source>
</evidence>
<protein>
    <submittedName>
        <fullName evidence="3">F-box protein At1g11270-like</fullName>
    </submittedName>
</protein>
<dbReference type="Pfam" id="PF08268">
    <property type="entry name" value="FBA_3"/>
    <property type="match status" value="1"/>
</dbReference>
<dbReference type="RefSeq" id="XP_021848482.2">
    <property type="nucleotide sequence ID" value="XM_021992790.2"/>
</dbReference>
<sequence>MRKKRNKNSEAVCLPEELWTIILARLPTKTLIRFRLVCKSWCLIIDNTDFVSMHLNLFNNNQNNDLLTVERTEKNSVAKEVIRFRHSSTFKSTSAKTVNLSEGVMVRGYANGVLLIDSLDSPFILQLWNPSIKKTVSIPGCSFLEDKLSSHSFSFSFGFDSLLHDCKVVWIKTSPRLIFSRVPNSIQIYSLSTGLWKTKLIEDVGDWWLIKGKPLFAKGSLNWLARDERVDNGSARPTYIASFDLNIETFTFIKLPEDGNGEKEKPHIFLFLLGGLLALFDVSPWKNSIWVMENNGPQNPWIKWFTSDSPHGSYDFFQHHGWNISHLCYIEKTSKFFMLIGRRTKSYDLKNHLFDDLRTSNRAYMSCMDPYSESLLLHNLQ</sequence>
<evidence type="ECO:0000313" key="3">
    <source>
        <dbReference type="RefSeq" id="XP_021848482.2"/>
    </source>
</evidence>
<dbReference type="SMART" id="SM00256">
    <property type="entry name" value="FBOX"/>
    <property type="match status" value="1"/>
</dbReference>
<dbReference type="InterPro" id="IPR001810">
    <property type="entry name" value="F-box_dom"/>
</dbReference>
<evidence type="ECO:0000313" key="2">
    <source>
        <dbReference type="Proteomes" id="UP000813463"/>
    </source>
</evidence>
<organism evidence="2 3">
    <name type="scientific">Spinacia oleracea</name>
    <name type="common">Spinach</name>
    <dbReference type="NCBI Taxonomy" id="3562"/>
    <lineage>
        <taxon>Eukaryota</taxon>
        <taxon>Viridiplantae</taxon>
        <taxon>Streptophyta</taxon>
        <taxon>Embryophyta</taxon>
        <taxon>Tracheophyta</taxon>
        <taxon>Spermatophyta</taxon>
        <taxon>Magnoliopsida</taxon>
        <taxon>eudicotyledons</taxon>
        <taxon>Gunneridae</taxon>
        <taxon>Pentapetalae</taxon>
        <taxon>Caryophyllales</taxon>
        <taxon>Chenopodiaceae</taxon>
        <taxon>Chenopodioideae</taxon>
        <taxon>Anserineae</taxon>
        <taxon>Spinacia</taxon>
    </lineage>
</organism>
<dbReference type="CDD" id="cd22157">
    <property type="entry name" value="F-box_AtFBW1-like"/>
    <property type="match status" value="1"/>
</dbReference>
<dbReference type="GeneID" id="110788150"/>
<dbReference type="SUPFAM" id="SSF81383">
    <property type="entry name" value="F-box domain"/>
    <property type="match status" value="1"/>
</dbReference>
<dbReference type="NCBIfam" id="TIGR01640">
    <property type="entry name" value="F_box_assoc_1"/>
    <property type="match status" value="1"/>
</dbReference>
<dbReference type="PANTHER" id="PTHR31672:SF13">
    <property type="entry name" value="F-BOX PROTEIN CPR30-LIKE"/>
    <property type="match status" value="1"/>
</dbReference>
<reference evidence="2" key="1">
    <citation type="journal article" date="2021" name="Nat. Commun.">
        <title>Genomic analyses provide insights into spinach domestication and the genetic basis of agronomic traits.</title>
        <authorList>
            <person name="Cai X."/>
            <person name="Sun X."/>
            <person name="Xu C."/>
            <person name="Sun H."/>
            <person name="Wang X."/>
            <person name="Ge C."/>
            <person name="Zhang Z."/>
            <person name="Wang Q."/>
            <person name="Fei Z."/>
            <person name="Jiao C."/>
            <person name="Wang Q."/>
        </authorList>
    </citation>
    <scope>NUCLEOTIDE SEQUENCE [LARGE SCALE GENOMIC DNA]</scope>
    <source>
        <strain evidence="2">cv. Varoflay</strain>
    </source>
</reference>
<accession>A0A9R0IG08</accession>
<dbReference type="InterPro" id="IPR017451">
    <property type="entry name" value="F-box-assoc_interact_dom"/>
</dbReference>
<dbReference type="KEGG" id="soe:110788150"/>
<dbReference type="Proteomes" id="UP000813463">
    <property type="component" value="Chromosome 5"/>
</dbReference>
<dbReference type="InterPro" id="IPR036047">
    <property type="entry name" value="F-box-like_dom_sf"/>
</dbReference>